<protein>
    <submittedName>
        <fullName evidence="1">Uncharacterized protein</fullName>
    </submittedName>
</protein>
<name>A0A133KNL0_HEYCO</name>
<dbReference type="AlphaFoldDB" id="A0A133KNL0"/>
<feature type="non-terminal residue" evidence="1">
    <location>
        <position position="1"/>
    </location>
</feature>
<proteinExistence type="predicted"/>
<gene>
    <name evidence="1" type="ORF">HMPREF3213_02129</name>
</gene>
<dbReference type="Proteomes" id="UP000070376">
    <property type="component" value="Unassembled WGS sequence"/>
</dbReference>
<sequence>KMEKFTCGICDKLSNFLKNKTKVLKKQKNPLQNEEEQMHIRY</sequence>
<evidence type="ECO:0000313" key="2">
    <source>
        <dbReference type="Proteomes" id="UP000070376"/>
    </source>
</evidence>
<organism evidence="1 2">
    <name type="scientific">Heyndrickxia coagulans</name>
    <name type="common">Weizmannia coagulans</name>
    <dbReference type="NCBI Taxonomy" id="1398"/>
    <lineage>
        <taxon>Bacteria</taxon>
        <taxon>Bacillati</taxon>
        <taxon>Bacillota</taxon>
        <taxon>Bacilli</taxon>
        <taxon>Bacillales</taxon>
        <taxon>Bacillaceae</taxon>
        <taxon>Heyndrickxia</taxon>
    </lineage>
</organism>
<dbReference type="EMBL" id="LRPN01000081">
    <property type="protein sequence ID" value="KWZ81068.1"/>
    <property type="molecule type" value="Genomic_DNA"/>
</dbReference>
<reference evidence="2" key="1">
    <citation type="submission" date="2016-01" db="EMBL/GenBank/DDBJ databases">
        <authorList>
            <person name="Mitreva M."/>
            <person name="Pepin K.H."/>
            <person name="Mihindukulasuriya K.A."/>
            <person name="Fulton R."/>
            <person name="Fronick C."/>
            <person name="O'Laughlin M."/>
            <person name="Miner T."/>
            <person name="Herter B."/>
            <person name="Rosa B.A."/>
            <person name="Cordes M."/>
            <person name="Tomlinson C."/>
            <person name="Wollam A."/>
            <person name="Palsikar V.B."/>
            <person name="Mardis E.R."/>
            <person name="Wilson R.K."/>
        </authorList>
    </citation>
    <scope>NUCLEOTIDE SEQUENCE [LARGE SCALE GENOMIC DNA]</scope>
    <source>
        <strain evidence="2">GED7749B</strain>
    </source>
</reference>
<accession>A0A133KNL0</accession>
<evidence type="ECO:0000313" key="1">
    <source>
        <dbReference type="EMBL" id="KWZ81068.1"/>
    </source>
</evidence>
<dbReference type="PATRIC" id="fig|1398.22.peg.2135"/>
<comment type="caution">
    <text evidence="1">The sequence shown here is derived from an EMBL/GenBank/DDBJ whole genome shotgun (WGS) entry which is preliminary data.</text>
</comment>